<protein>
    <submittedName>
        <fullName evidence="1">Pectinesterase 5</fullName>
    </submittedName>
</protein>
<proteinExistence type="predicted"/>
<gene>
    <name evidence="1" type="ORF">ZEAMMB73_Zm00001d003431</name>
</gene>
<organism evidence="1">
    <name type="scientific">Zea mays</name>
    <name type="common">Maize</name>
    <dbReference type="NCBI Taxonomy" id="4577"/>
    <lineage>
        <taxon>Eukaryota</taxon>
        <taxon>Viridiplantae</taxon>
        <taxon>Streptophyta</taxon>
        <taxon>Embryophyta</taxon>
        <taxon>Tracheophyta</taxon>
        <taxon>Spermatophyta</taxon>
        <taxon>Magnoliopsida</taxon>
        <taxon>Liliopsida</taxon>
        <taxon>Poales</taxon>
        <taxon>Poaceae</taxon>
        <taxon>PACMAD clade</taxon>
        <taxon>Panicoideae</taxon>
        <taxon>Andropogonodae</taxon>
        <taxon>Andropogoneae</taxon>
        <taxon>Tripsacinae</taxon>
        <taxon>Zea</taxon>
    </lineage>
</organism>
<sequence>MANALLGGLWAIVVVAVVVGPHGPQHEVGARHPELPPGARPEALPRPLQDPLVPGPTLEGVLAPRHHGEHHRRLHQARGLHALERRLRHQDALLRRVQQPRPRRRHQQEGHLAWVPRHRPEGRRAVHRRAVHRRRVVAQVHRHAAHPRVQVLKTACMAWYIQHTLGRWYIHVCT</sequence>
<name>A0A1D6E978_MAIZE</name>
<dbReference type="EMBL" id="CM007648">
    <property type="protein sequence ID" value="ONM16950.1"/>
    <property type="molecule type" value="Genomic_DNA"/>
</dbReference>
<dbReference type="AlphaFoldDB" id="A0A1D6E978"/>
<accession>A0A1D6E978</accession>
<reference evidence="1" key="1">
    <citation type="submission" date="2015-12" db="EMBL/GenBank/DDBJ databases">
        <title>Update maize B73 reference genome by single molecule sequencing technologies.</title>
        <authorList>
            <consortium name="Maize Genome Sequencing Project"/>
            <person name="Ware D."/>
        </authorList>
    </citation>
    <scope>NUCLEOTIDE SEQUENCE [LARGE SCALE GENOMIC DNA]</scope>
    <source>
        <tissue evidence="1">Seedling</tissue>
    </source>
</reference>
<evidence type="ECO:0000313" key="1">
    <source>
        <dbReference type="EMBL" id="ONM16950.1"/>
    </source>
</evidence>